<evidence type="ECO:0000313" key="3">
    <source>
        <dbReference type="Proteomes" id="UP000516439"/>
    </source>
</evidence>
<dbReference type="NCBIfam" id="TIGR02276">
    <property type="entry name" value="beta_rpt_yvtn"/>
    <property type="match status" value="1"/>
</dbReference>
<protein>
    <submittedName>
        <fullName evidence="2">YncE family protein</fullName>
    </submittedName>
</protein>
<dbReference type="PANTHER" id="PTHR47197:SF3">
    <property type="entry name" value="DIHYDRO-HEME D1 DEHYDROGENASE"/>
    <property type="match status" value="1"/>
</dbReference>
<evidence type="ECO:0000256" key="1">
    <source>
        <dbReference type="SAM" id="SignalP"/>
    </source>
</evidence>
<reference evidence="2 3" key="1">
    <citation type="submission" date="2020-09" db="EMBL/GenBank/DDBJ databases">
        <title>Pedobacter sp. SW-16 isolated from soil near Yeocheon.</title>
        <authorList>
            <person name="Im H.S."/>
            <person name="Joung Y."/>
            <person name="Lee S.-S."/>
        </authorList>
    </citation>
    <scope>NUCLEOTIDE SEQUENCE [LARGE SCALE GENOMIC DNA]</scope>
    <source>
        <strain evidence="2 3">SW-16</strain>
    </source>
</reference>
<evidence type="ECO:0000313" key="2">
    <source>
        <dbReference type="EMBL" id="QNR86022.1"/>
    </source>
</evidence>
<keyword evidence="3" id="KW-1185">Reference proteome</keyword>
<dbReference type="RefSeq" id="WP_167293878.1">
    <property type="nucleotide sequence ID" value="NZ_CP061171.1"/>
</dbReference>
<dbReference type="InterPro" id="IPR011964">
    <property type="entry name" value="YVTN_b-propeller_repeat"/>
</dbReference>
<dbReference type="InterPro" id="IPR015943">
    <property type="entry name" value="WD40/YVTN_repeat-like_dom_sf"/>
</dbReference>
<dbReference type="InterPro" id="IPR051200">
    <property type="entry name" value="Host-pathogen_enzymatic-act"/>
</dbReference>
<sequence length="335" mass="36012">MKRKLLSIVVLFAMSMVANAQQKSGLRVLAVHKIQSDGGWDYVSIDQQHNNLYVSHGNQVNILNKNNGDSVGVIRNTLGVHGIAIAGPFGKGYTTNGKAGTCTVFDLNNFIVTAQIKVGQNPDATFFDDYSKKVIVFNGKSNDASIINPQTDQVIATIPLGGKPEAGVSDGKGKVYVNIEDIGEIVCFDLNTNKVLSRYKLKGGEEPSGLAIDRVTSRLFTVCANKVMLILDAKTGKQITSIAIGNNCDGVVFDPTTKLAYSANGEGNITVVKEVSANQFIVQETIKTEVGARTIAIDFASHHLFLPTAAFEKSTDANQRPHRVPGSFKILEVGK</sequence>
<gene>
    <name evidence="2" type="ORF">H9N25_06215</name>
</gene>
<feature type="chain" id="PRO_5045344036" evidence="1">
    <location>
        <begin position="21"/>
        <end position="335"/>
    </location>
</feature>
<accession>A0ABX6TMW0</accession>
<keyword evidence="1" id="KW-0732">Signal</keyword>
<dbReference type="InterPro" id="IPR011048">
    <property type="entry name" value="Haem_d1_sf"/>
</dbReference>
<dbReference type="Proteomes" id="UP000516439">
    <property type="component" value="Chromosome"/>
</dbReference>
<dbReference type="Gene3D" id="2.130.10.10">
    <property type="entry name" value="YVTN repeat-like/Quinoprotein amine dehydrogenase"/>
    <property type="match status" value="1"/>
</dbReference>
<organism evidence="2 3">
    <name type="scientific">Pedobacter riviphilus</name>
    <dbReference type="NCBI Taxonomy" id="2766984"/>
    <lineage>
        <taxon>Bacteria</taxon>
        <taxon>Pseudomonadati</taxon>
        <taxon>Bacteroidota</taxon>
        <taxon>Sphingobacteriia</taxon>
        <taxon>Sphingobacteriales</taxon>
        <taxon>Sphingobacteriaceae</taxon>
        <taxon>Pedobacter</taxon>
    </lineage>
</organism>
<dbReference type="PANTHER" id="PTHR47197">
    <property type="entry name" value="PROTEIN NIRF"/>
    <property type="match status" value="1"/>
</dbReference>
<dbReference type="EMBL" id="CP061171">
    <property type="protein sequence ID" value="QNR86022.1"/>
    <property type="molecule type" value="Genomic_DNA"/>
</dbReference>
<name>A0ABX6TMW0_9SPHI</name>
<feature type="signal peptide" evidence="1">
    <location>
        <begin position="1"/>
        <end position="20"/>
    </location>
</feature>
<dbReference type="SUPFAM" id="SSF51004">
    <property type="entry name" value="C-terminal (heme d1) domain of cytochrome cd1-nitrite reductase"/>
    <property type="match status" value="1"/>
</dbReference>
<proteinExistence type="predicted"/>